<keyword evidence="8 10" id="KW-0862">Zinc</keyword>
<dbReference type="Gene3D" id="3.40.1360.10">
    <property type="match status" value="1"/>
</dbReference>
<dbReference type="InterPro" id="IPR013264">
    <property type="entry name" value="DNAG_N"/>
</dbReference>
<evidence type="ECO:0000256" key="2">
    <source>
        <dbReference type="ARBA" id="ARBA00022515"/>
    </source>
</evidence>
<dbReference type="AlphaFoldDB" id="A0A173RS79"/>
<comment type="catalytic activity">
    <reaction evidence="10">
        <text>ssDNA + n NTP = ssDNA/pppN(pN)n-1 hybrid + (n-1) diphosphate.</text>
        <dbReference type="EC" id="2.7.7.101"/>
    </reaction>
</comment>
<dbReference type="InterPro" id="IPR002694">
    <property type="entry name" value="Znf_CHC2"/>
</dbReference>
<dbReference type="GO" id="GO:0008270">
    <property type="term" value="F:zinc ion binding"/>
    <property type="evidence" value="ECO:0007669"/>
    <property type="project" value="UniProtKB-UniRule"/>
</dbReference>
<comment type="domain">
    <text evidence="10">Contains an N-terminal zinc-binding domain, a central core domain that contains the primase activity, and a C-terminal DnaB-binding domain.</text>
</comment>
<dbReference type="SMART" id="SM00400">
    <property type="entry name" value="ZnF_CHCC"/>
    <property type="match status" value="1"/>
</dbReference>
<feature type="domain" description="Toprim" evidence="11">
    <location>
        <begin position="231"/>
        <end position="312"/>
    </location>
</feature>
<keyword evidence="4 10" id="KW-0548">Nucleotidyltransferase</keyword>
<dbReference type="EC" id="2.7.7.101" evidence="10"/>
<reference evidence="12 13" key="1">
    <citation type="submission" date="2015-09" db="EMBL/GenBank/DDBJ databases">
        <authorList>
            <consortium name="Pathogen Informatics"/>
        </authorList>
    </citation>
    <scope>NUCLEOTIDE SEQUENCE [LARGE SCALE GENOMIC DNA]</scope>
    <source>
        <strain evidence="12 13">2789STDY5608872</strain>
    </source>
</reference>
<dbReference type="SMART" id="SM00493">
    <property type="entry name" value="TOPRIM"/>
    <property type="match status" value="1"/>
</dbReference>
<comment type="similarity">
    <text evidence="10">Belongs to the DnaG primase family.</text>
</comment>
<dbReference type="InterPro" id="IPR036977">
    <property type="entry name" value="DNA_primase_Znf_CHC2"/>
</dbReference>
<dbReference type="InterPro" id="IPR034151">
    <property type="entry name" value="TOPRIM_DnaG_bac"/>
</dbReference>
<protein>
    <recommendedName>
        <fullName evidence="10">DNA primase</fullName>
        <ecNumber evidence="10">2.7.7.101</ecNumber>
    </recommendedName>
</protein>
<accession>A0A173RS79</accession>
<dbReference type="GO" id="GO:0003899">
    <property type="term" value="F:DNA-directed RNA polymerase activity"/>
    <property type="evidence" value="ECO:0007669"/>
    <property type="project" value="UniProtKB-UniRule"/>
</dbReference>
<evidence type="ECO:0000256" key="7">
    <source>
        <dbReference type="ARBA" id="ARBA00022771"/>
    </source>
</evidence>
<dbReference type="InterPro" id="IPR050219">
    <property type="entry name" value="DnaG_primase"/>
</dbReference>
<comment type="subunit">
    <text evidence="10">Monomer. Interacts with DnaB.</text>
</comment>
<evidence type="ECO:0000256" key="6">
    <source>
        <dbReference type="ARBA" id="ARBA00022723"/>
    </source>
</evidence>
<dbReference type="Pfam" id="PF08275">
    <property type="entry name" value="DNAG_N"/>
    <property type="match status" value="1"/>
</dbReference>
<dbReference type="Pfam" id="PF13155">
    <property type="entry name" value="Toprim_2"/>
    <property type="match status" value="1"/>
</dbReference>
<evidence type="ECO:0000256" key="3">
    <source>
        <dbReference type="ARBA" id="ARBA00022679"/>
    </source>
</evidence>
<comment type="cofactor">
    <cofactor evidence="10">
        <name>Zn(2+)</name>
        <dbReference type="ChEBI" id="CHEBI:29105"/>
    </cofactor>
    <text evidence="10">Binds 1 zinc ion per monomer.</text>
</comment>
<dbReference type="CDD" id="cd03364">
    <property type="entry name" value="TOPRIM_DnaG_primases"/>
    <property type="match status" value="1"/>
</dbReference>
<evidence type="ECO:0000256" key="1">
    <source>
        <dbReference type="ARBA" id="ARBA00022478"/>
    </source>
</evidence>
<evidence type="ECO:0000256" key="4">
    <source>
        <dbReference type="ARBA" id="ARBA00022695"/>
    </source>
</evidence>
<keyword evidence="10" id="KW-0238">DNA-binding</keyword>
<dbReference type="SUPFAM" id="SSF57783">
    <property type="entry name" value="Zinc beta-ribbon"/>
    <property type="match status" value="1"/>
</dbReference>
<dbReference type="EMBL" id="CYXP01000001">
    <property type="protein sequence ID" value="CUM80515.1"/>
    <property type="molecule type" value="Genomic_DNA"/>
</dbReference>
<dbReference type="InterPro" id="IPR030846">
    <property type="entry name" value="DnaG_bac"/>
</dbReference>
<organism evidence="12 13">
    <name type="scientific">Parabacteroides distasonis</name>
    <dbReference type="NCBI Taxonomy" id="823"/>
    <lineage>
        <taxon>Bacteria</taxon>
        <taxon>Pseudomonadati</taxon>
        <taxon>Bacteroidota</taxon>
        <taxon>Bacteroidia</taxon>
        <taxon>Bacteroidales</taxon>
        <taxon>Tannerellaceae</taxon>
        <taxon>Parabacteroides</taxon>
    </lineage>
</organism>
<dbReference type="PANTHER" id="PTHR30313:SF2">
    <property type="entry name" value="DNA PRIMASE"/>
    <property type="match status" value="1"/>
</dbReference>
<evidence type="ECO:0000256" key="9">
    <source>
        <dbReference type="ARBA" id="ARBA00023163"/>
    </source>
</evidence>
<name>A0A173RS79_PARDI</name>
<feature type="zinc finger region" description="CHC2-type" evidence="10">
    <location>
        <begin position="37"/>
        <end position="61"/>
    </location>
</feature>
<dbReference type="GO" id="GO:0000428">
    <property type="term" value="C:DNA-directed RNA polymerase complex"/>
    <property type="evidence" value="ECO:0007669"/>
    <property type="project" value="UniProtKB-KW"/>
</dbReference>
<keyword evidence="2 10" id="KW-0639">Primosome</keyword>
<gene>
    <name evidence="12" type="primary">dnaG_1</name>
    <name evidence="10" type="synonym">dnaG</name>
    <name evidence="12" type="ORF">ERS852429_00657</name>
</gene>
<dbReference type="RefSeq" id="WP_044545085.1">
    <property type="nucleotide sequence ID" value="NZ_CDRH01000148.1"/>
</dbReference>
<dbReference type="HAMAP" id="MF_00974">
    <property type="entry name" value="DNA_primase_DnaG"/>
    <property type="match status" value="1"/>
</dbReference>
<dbReference type="PANTHER" id="PTHR30313">
    <property type="entry name" value="DNA PRIMASE"/>
    <property type="match status" value="1"/>
</dbReference>
<keyword evidence="5 10" id="KW-0235">DNA replication</keyword>
<comment type="function">
    <text evidence="10">RNA polymerase that catalyzes the synthesis of short RNA molecules used as primers for DNA polymerase during DNA replication.</text>
</comment>
<dbReference type="Proteomes" id="UP000095591">
    <property type="component" value="Unassembled WGS sequence"/>
</dbReference>
<keyword evidence="6 10" id="KW-0479">Metal-binding</keyword>
<dbReference type="GO" id="GO:0003677">
    <property type="term" value="F:DNA binding"/>
    <property type="evidence" value="ECO:0007669"/>
    <property type="project" value="UniProtKB-KW"/>
</dbReference>
<dbReference type="Gene3D" id="3.90.580.10">
    <property type="entry name" value="Zinc finger, CHC2-type domain"/>
    <property type="match status" value="1"/>
</dbReference>
<sequence length="580" mass="63257">MITHDTLLRVRETARIDEVAAGYLTLRRSGKDLVALCPFHDERHPSFRISPALNIGKCFSCGEAADPIRLVRHMEGCGFEEAVRLLARKYGIEVEEERGTEEAGRHEARQAILCGNEAFARSLLPYDPAEGITGEDENGEEDLRALREAFSHFGVGICPPDAPEGFRRFRRRLVFPVRTTGGQIAGFAGRYRGTEGAGTAKYVNSDDSEAYHKGRILYGLYEAVRAVRTEGDVLLCEGYKDVIAFHAAGIRHAAGLCGTALTEDHVRMIRRLTGHVTLALDPDPAGQAATLRSARLLLARGCEVGLLPLPGGMDPDEVFRRLGAEALRRLVRTEAVDYLSHRIREAAGRKGGPDVGGIREVLGEIRLVGSPLAVYRRMEELSKATGIPLDVLREELSASPGEPVRTEPAEVVTGLPPARLRERGLLRFCLANHDRMFYAGDGSGISLPAWVASELSAGGMPLTEPAHLDLLTLLSGGGHPDGITDESLSALILSLRSSYPEEGPPERLPDELLPDEAERQLFLYAEPFIHDRLQRTAARLRSATSTGERAACLGELRDCFALSDRIGRALGSQSVRRVEG</sequence>
<proteinExistence type="inferred from homology"/>
<keyword evidence="3 10" id="KW-0808">Transferase</keyword>
<dbReference type="GO" id="GO:0006269">
    <property type="term" value="P:DNA replication, synthesis of primer"/>
    <property type="evidence" value="ECO:0007669"/>
    <property type="project" value="UniProtKB-UniRule"/>
</dbReference>
<evidence type="ECO:0000256" key="5">
    <source>
        <dbReference type="ARBA" id="ARBA00022705"/>
    </source>
</evidence>
<dbReference type="GO" id="GO:1990077">
    <property type="term" value="C:primosome complex"/>
    <property type="evidence" value="ECO:0007669"/>
    <property type="project" value="UniProtKB-KW"/>
</dbReference>
<dbReference type="GO" id="GO:0005737">
    <property type="term" value="C:cytoplasm"/>
    <property type="evidence" value="ECO:0007669"/>
    <property type="project" value="TreeGrafter"/>
</dbReference>
<dbReference type="InterPro" id="IPR006171">
    <property type="entry name" value="TOPRIM_dom"/>
</dbReference>
<keyword evidence="1 10" id="KW-0240">DNA-directed RNA polymerase</keyword>
<evidence type="ECO:0000259" key="11">
    <source>
        <dbReference type="PROSITE" id="PS50880"/>
    </source>
</evidence>
<dbReference type="Pfam" id="PF01807">
    <property type="entry name" value="Zn_ribbon_DnaG"/>
    <property type="match status" value="1"/>
</dbReference>
<dbReference type="SUPFAM" id="SSF56731">
    <property type="entry name" value="DNA primase core"/>
    <property type="match status" value="1"/>
</dbReference>
<evidence type="ECO:0000256" key="8">
    <source>
        <dbReference type="ARBA" id="ARBA00022833"/>
    </source>
</evidence>
<dbReference type="InterPro" id="IPR037068">
    <property type="entry name" value="DNA_primase_core_N_sf"/>
</dbReference>
<evidence type="ECO:0000313" key="13">
    <source>
        <dbReference type="Proteomes" id="UP000095591"/>
    </source>
</evidence>
<keyword evidence="7 10" id="KW-0863">Zinc-finger</keyword>
<dbReference type="PROSITE" id="PS50880">
    <property type="entry name" value="TOPRIM"/>
    <property type="match status" value="1"/>
</dbReference>
<dbReference type="Gene3D" id="3.90.980.10">
    <property type="entry name" value="DNA primase, catalytic core, N-terminal domain"/>
    <property type="match status" value="1"/>
</dbReference>
<keyword evidence="9 10" id="KW-0804">Transcription</keyword>
<evidence type="ECO:0000313" key="12">
    <source>
        <dbReference type="EMBL" id="CUM80515.1"/>
    </source>
</evidence>
<evidence type="ECO:0000256" key="10">
    <source>
        <dbReference type="HAMAP-Rule" id="MF_00974"/>
    </source>
</evidence>